<evidence type="ECO:0000256" key="9">
    <source>
        <dbReference type="SAM" id="MobiDB-lite"/>
    </source>
</evidence>
<dbReference type="AlphaFoldDB" id="A0A6B2M527"/>
<accession>A0A6B2M527</accession>
<dbReference type="Gene3D" id="2.60.40.10">
    <property type="entry name" value="Immunoglobulins"/>
    <property type="match status" value="1"/>
</dbReference>
<dbReference type="SMART" id="SM00736">
    <property type="entry name" value="CADG"/>
    <property type="match status" value="1"/>
</dbReference>
<protein>
    <submittedName>
        <fullName evidence="12">Sulfatase-like hydrolase/transferase</fullName>
    </submittedName>
</protein>
<feature type="chain" id="PRO_5025457413" evidence="10">
    <location>
        <begin position="23"/>
        <end position="840"/>
    </location>
</feature>
<evidence type="ECO:0000256" key="2">
    <source>
        <dbReference type="ARBA" id="ARBA00004613"/>
    </source>
</evidence>
<dbReference type="EMBL" id="JAAGNX010000003">
    <property type="protein sequence ID" value="NDV63207.1"/>
    <property type="molecule type" value="Genomic_DNA"/>
</dbReference>
<proteinExistence type="inferred from homology"/>
<dbReference type="NCBIfam" id="NF033679">
    <property type="entry name" value="DNRLRE_dom"/>
    <property type="match status" value="1"/>
</dbReference>
<feature type="region of interest" description="Disordered" evidence="9">
    <location>
        <begin position="128"/>
        <end position="150"/>
    </location>
</feature>
<evidence type="ECO:0000256" key="5">
    <source>
        <dbReference type="ARBA" id="ARBA00022723"/>
    </source>
</evidence>
<dbReference type="SUPFAM" id="SSF53649">
    <property type="entry name" value="Alkaline phosphatase-like"/>
    <property type="match status" value="1"/>
</dbReference>
<dbReference type="InterPro" id="IPR035874">
    <property type="entry name" value="IDS"/>
</dbReference>
<dbReference type="RefSeq" id="WP_163966429.1">
    <property type="nucleotide sequence ID" value="NZ_JAAGNX010000003.1"/>
</dbReference>
<evidence type="ECO:0000256" key="10">
    <source>
        <dbReference type="SAM" id="SignalP"/>
    </source>
</evidence>
<evidence type="ECO:0000313" key="12">
    <source>
        <dbReference type="EMBL" id="NDV63207.1"/>
    </source>
</evidence>
<keyword evidence="5" id="KW-0479">Metal-binding</keyword>
<dbReference type="Pfam" id="PF05345">
    <property type="entry name" value="He_PIG"/>
    <property type="match status" value="1"/>
</dbReference>
<dbReference type="GO" id="GO:0005576">
    <property type="term" value="C:extracellular region"/>
    <property type="evidence" value="ECO:0007669"/>
    <property type="project" value="UniProtKB-SubCell"/>
</dbReference>
<dbReference type="GO" id="GO:0005737">
    <property type="term" value="C:cytoplasm"/>
    <property type="evidence" value="ECO:0007669"/>
    <property type="project" value="TreeGrafter"/>
</dbReference>
<dbReference type="GO" id="GO:0004423">
    <property type="term" value="F:iduronate-2-sulfatase activity"/>
    <property type="evidence" value="ECO:0007669"/>
    <property type="project" value="InterPro"/>
</dbReference>
<dbReference type="PANTHER" id="PTHR45953:SF1">
    <property type="entry name" value="IDURONATE 2-SULFATASE"/>
    <property type="match status" value="1"/>
</dbReference>
<dbReference type="Pfam" id="PF24517">
    <property type="entry name" value="CBM96"/>
    <property type="match status" value="1"/>
</dbReference>
<keyword evidence="8" id="KW-0106">Calcium</keyword>
<dbReference type="PANTHER" id="PTHR45953">
    <property type="entry name" value="IDURONATE 2-SULFATASE"/>
    <property type="match status" value="1"/>
</dbReference>
<dbReference type="SUPFAM" id="SSF49313">
    <property type="entry name" value="Cadherin-like"/>
    <property type="match status" value="1"/>
</dbReference>
<evidence type="ECO:0000256" key="8">
    <source>
        <dbReference type="ARBA" id="ARBA00022837"/>
    </source>
</evidence>
<dbReference type="Pfam" id="PF00884">
    <property type="entry name" value="Sulfatase"/>
    <property type="match status" value="1"/>
</dbReference>
<keyword evidence="6 10" id="KW-0732">Signal</keyword>
<dbReference type="Gene3D" id="3.40.720.10">
    <property type="entry name" value="Alkaline Phosphatase, subunit A"/>
    <property type="match status" value="1"/>
</dbReference>
<sequence length="840" mass="90145">MQLKLVPISLLTLCSLTNAHLAAEDQPNVLFIAIDDLVTTIGPYDDPHAITPAMDSLASQGTTFRNHHCQWPVCGPSRAALTTGLLPEETGVMGFRPIRAILPDVITLPQHFRNNGYETAATGKFHDPRTVGNIVDPNSQTTDGRNIDDPASWSIPYVRADAGYSPSGKPAVDDSLADETQHGDYKILDEGKALLDILEGGTKPFFLAVGFKKPHLPFIAPAADWALYDRNQFSPAPLQDLPFNSSSYVDATLGDNDELLGYEPYDVTGLPTDEQQKELIHGYYACVSFIDSLVGNLLAHLATKSDPLDPAKNMSETTIIVLWGDHGFHLGDHGKWAKHTVMERATAAPLIIYDPRNPAGGVMNFHPANSIDIYPTLVELANLPIPEQPLNDTITTGRPLRGSSLASMLHDSDAAVNSGAITYISRNGGYGYSYRSDRYRYIEWVDSSNVVQARELYDYKMDPFETRNVIDDPANAAIAYQLSRSMRAETSSRGADRMQGSAPIPASGAEITLGNGYLPGVKIEASSASGSPMVTLDWPGATGVSYDIMSSTTLAPSSWSASPDGISGDQIVVPLNGTRRFFQIAIGSNTPPLFNRNAITADDAEVDASYSFELSAFVEDPDVGDSLTFSKVSGPIWLTVAPSGTISGNPLTGDLGVHYAKVEVADASGAIDLAEVCLSVVPAGPATQTDTFYATDDTFAKLSNTTLIPGGQAVLEVRQDGASIFTRITYLKFSVSGIGTVQEVRLYLHSNTETDPVNVHLVTDTSWSEGSLNWDNRPPYSTLVGSGIPTAGAWLSIDITPAISSDGTYSFALDEQGNSLGKFDSSEAGFTPYIEIVSIP</sequence>
<dbReference type="InterPro" id="IPR000917">
    <property type="entry name" value="Sulfatase_N"/>
</dbReference>
<dbReference type="Proteomes" id="UP000478417">
    <property type="component" value="Unassembled WGS sequence"/>
</dbReference>
<evidence type="ECO:0000256" key="4">
    <source>
        <dbReference type="ARBA" id="ARBA00022525"/>
    </source>
</evidence>
<dbReference type="GO" id="GO:0016740">
    <property type="term" value="F:transferase activity"/>
    <property type="evidence" value="ECO:0007669"/>
    <property type="project" value="UniProtKB-KW"/>
</dbReference>
<dbReference type="GO" id="GO:0005509">
    <property type="term" value="F:calcium ion binding"/>
    <property type="evidence" value="ECO:0007669"/>
    <property type="project" value="InterPro"/>
</dbReference>
<keyword evidence="7 12" id="KW-0378">Hydrolase</keyword>
<comment type="cofactor">
    <cofactor evidence="1">
        <name>Ca(2+)</name>
        <dbReference type="ChEBI" id="CHEBI:29108"/>
    </cofactor>
</comment>
<feature type="signal peptide" evidence="10">
    <location>
        <begin position="1"/>
        <end position="22"/>
    </location>
</feature>
<evidence type="ECO:0000256" key="7">
    <source>
        <dbReference type="ARBA" id="ARBA00022801"/>
    </source>
</evidence>
<reference evidence="12 13" key="1">
    <citation type="submission" date="2020-02" db="EMBL/GenBank/DDBJ databases">
        <title>Albibacoteraceae fam. nov., the first described family within the subdivision 4 Verrucomicrobia.</title>
        <authorList>
            <person name="Xi F."/>
        </authorList>
    </citation>
    <scope>NUCLEOTIDE SEQUENCE [LARGE SCALE GENOMIC DNA]</scope>
    <source>
        <strain evidence="12 13">CK1056</strain>
    </source>
</reference>
<name>A0A6B2M527_9BACT</name>
<dbReference type="InterPro" id="IPR013783">
    <property type="entry name" value="Ig-like_fold"/>
</dbReference>
<dbReference type="InterPro" id="IPR006644">
    <property type="entry name" value="Cadg"/>
</dbReference>
<dbReference type="InterPro" id="IPR055372">
    <property type="entry name" value="CBM96"/>
</dbReference>
<dbReference type="GO" id="GO:0016020">
    <property type="term" value="C:membrane"/>
    <property type="evidence" value="ECO:0007669"/>
    <property type="project" value="InterPro"/>
</dbReference>
<evidence type="ECO:0000256" key="6">
    <source>
        <dbReference type="ARBA" id="ARBA00022729"/>
    </source>
</evidence>
<organism evidence="12 13">
    <name type="scientific">Oceanipulchritudo coccoides</name>
    <dbReference type="NCBI Taxonomy" id="2706888"/>
    <lineage>
        <taxon>Bacteria</taxon>
        <taxon>Pseudomonadati</taxon>
        <taxon>Verrucomicrobiota</taxon>
        <taxon>Opitutia</taxon>
        <taxon>Puniceicoccales</taxon>
        <taxon>Oceanipulchritudinaceae</taxon>
        <taxon>Oceanipulchritudo</taxon>
    </lineage>
</organism>
<dbReference type="InterPro" id="IPR017850">
    <property type="entry name" value="Alkaline_phosphatase_core_sf"/>
</dbReference>
<evidence type="ECO:0000313" key="13">
    <source>
        <dbReference type="Proteomes" id="UP000478417"/>
    </source>
</evidence>
<comment type="caution">
    <text evidence="12">The sequence shown here is derived from an EMBL/GenBank/DDBJ whole genome shotgun (WGS) entry which is preliminary data.</text>
</comment>
<comment type="subcellular location">
    <subcellularLocation>
        <location evidence="2">Secreted</location>
    </subcellularLocation>
</comment>
<evidence type="ECO:0000259" key="11">
    <source>
        <dbReference type="SMART" id="SM00736"/>
    </source>
</evidence>
<dbReference type="CDD" id="cd16030">
    <property type="entry name" value="iduronate-2-sulfatase"/>
    <property type="match status" value="1"/>
</dbReference>
<gene>
    <name evidence="12" type="ORF">G0Q06_12145</name>
</gene>
<keyword evidence="4" id="KW-0964">Secreted</keyword>
<evidence type="ECO:0000256" key="1">
    <source>
        <dbReference type="ARBA" id="ARBA00001913"/>
    </source>
</evidence>
<evidence type="ECO:0000256" key="3">
    <source>
        <dbReference type="ARBA" id="ARBA00008779"/>
    </source>
</evidence>
<keyword evidence="12" id="KW-0808">Transferase</keyword>
<comment type="similarity">
    <text evidence="3">Belongs to the sulfatase family.</text>
</comment>
<feature type="domain" description="Dystroglycan-type cadherin-like" evidence="11">
    <location>
        <begin position="594"/>
        <end position="687"/>
    </location>
</feature>
<dbReference type="InterPro" id="IPR015919">
    <property type="entry name" value="Cadherin-like_sf"/>
</dbReference>
<keyword evidence="13" id="KW-1185">Reference proteome</keyword>